<accession>F4Q3W7</accession>
<evidence type="ECO:0000313" key="1">
    <source>
        <dbReference type="EMBL" id="EGG17723.1"/>
    </source>
</evidence>
<gene>
    <name evidence="1" type="ORF">DFA_08721</name>
</gene>
<proteinExistence type="predicted"/>
<protein>
    <submittedName>
        <fullName evidence="1">Uncharacterized protein</fullName>
    </submittedName>
</protein>
<dbReference type="Proteomes" id="UP000007797">
    <property type="component" value="Unassembled WGS sequence"/>
</dbReference>
<dbReference type="EMBL" id="GL883021">
    <property type="protein sequence ID" value="EGG17723.1"/>
    <property type="molecule type" value="Genomic_DNA"/>
</dbReference>
<dbReference type="RefSeq" id="XP_004356207.1">
    <property type="nucleotide sequence ID" value="XM_004356154.1"/>
</dbReference>
<dbReference type="GeneID" id="14869574"/>
<dbReference type="AlphaFoldDB" id="F4Q3W7"/>
<sequence length="58" mass="6717">MDLMIESSSKGVWKGWTIALKPNARDQRTMQAKKPRAASIIIFFILLAKKRDMHRCLD</sequence>
<evidence type="ECO:0000313" key="2">
    <source>
        <dbReference type="Proteomes" id="UP000007797"/>
    </source>
</evidence>
<reference evidence="2" key="1">
    <citation type="journal article" date="2011" name="Genome Res.">
        <title>Phylogeny-wide analysis of social amoeba genomes highlights ancient origins for complex intercellular communication.</title>
        <authorList>
            <person name="Heidel A.J."/>
            <person name="Lawal H.M."/>
            <person name="Felder M."/>
            <person name="Schilde C."/>
            <person name="Helps N.R."/>
            <person name="Tunggal B."/>
            <person name="Rivero F."/>
            <person name="John U."/>
            <person name="Schleicher M."/>
            <person name="Eichinger L."/>
            <person name="Platzer M."/>
            <person name="Noegel A.A."/>
            <person name="Schaap P."/>
            <person name="Gloeckner G."/>
        </authorList>
    </citation>
    <scope>NUCLEOTIDE SEQUENCE [LARGE SCALE GENOMIC DNA]</scope>
    <source>
        <strain evidence="2">SH3</strain>
    </source>
</reference>
<name>F4Q3W7_CACFS</name>
<keyword evidence="2" id="KW-1185">Reference proteome</keyword>
<dbReference type="KEGG" id="dfa:DFA_08721"/>
<organism evidence="1 2">
    <name type="scientific">Cavenderia fasciculata</name>
    <name type="common">Slime mold</name>
    <name type="synonym">Dictyostelium fasciculatum</name>
    <dbReference type="NCBI Taxonomy" id="261658"/>
    <lineage>
        <taxon>Eukaryota</taxon>
        <taxon>Amoebozoa</taxon>
        <taxon>Evosea</taxon>
        <taxon>Eumycetozoa</taxon>
        <taxon>Dictyostelia</taxon>
        <taxon>Acytosteliales</taxon>
        <taxon>Cavenderiaceae</taxon>
        <taxon>Cavenderia</taxon>
    </lineage>
</organism>